<dbReference type="Proteomes" id="UP000324241">
    <property type="component" value="Unassembled WGS sequence"/>
</dbReference>
<feature type="coiled-coil region" evidence="1">
    <location>
        <begin position="24"/>
        <end position="82"/>
    </location>
</feature>
<evidence type="ECO:0000313" key="3">
    <source>
        <dbReference type="EMBL" id="THC92157.1"/>
    </source>
</evidence>
<organism evidence="3 4">
    <name type="scientific">Aspergillus tanneri</name>
    <dbReference type="NCBI Taxonomy" id="1220188"/>
    <lineage>
        <taxon>Eukaryota</taxon>
        <taxon>Fungi</taxon>
        <taxon>Dikarya</taxon>
        <taxon>Ascomycota</taxon>
        <taxon>Pezizomycotina</taxon>
        <taxon>Eurotiomycetes</taxon>
        <taxon>Eurotiomycetidae</taxon>
        <taxon>Eurotiales</taxon>
        <taxon>Aspergillaceae</taxon>
        <taxon>Aspergillus</taxon>
        <taxon>Aspergillus subgen. Circumdati</taxon>
    </lineage>
</organism>
<dbReference type="VEuPathDB" id="FungiDB:EYZ11_008372"/>
<comment type="caution">
    <text evidence="3">The sequence shown here is derived from an EMBL/GenBank/DDBJ whole genome shotgun (WGS) entry which is preliminary data.</text>
</comment>
<keyword evidence="1" id="KW-0175">Coiled coil</keyword>
<reference evidence="2 5" key="2">
    <citation type="submission" date="2019-08" db="EMBL/GenBank/DDBJ databases">
        <title>The genome sequence of a newly discovered highly antifungal drug resistant Aspergillus species, Aspergillus tanneri NIH 1004.</title>
        <authorList>
            <person name="Mounaud S."/>
            <person name="Singh I."/>
            <person name="Joardar V."/>
            <person name="Pakala S."/>
            <person name="Pakala S."/>
            <person name="Venepally P."/>
            <person name="Chung J.K."/>
            <person name="Losada L."/>
            <person name="Nierman W.C."/>
        </authorList>
    </citation>
    <scope>NUCLEOTIDE SEQUENCE [LARGE SCALE GENOMIC DNA]</scope>
    <source>
        <strain evidence="2 5">NIH1004</strain>
    </source>
</reference>
<dbReference type="RefSeq" id="XP_033424421.1">
    <property type="nucleotide sequence ID" value="XM_033573869.1"/>
</dbReference>
<proteinExistence type="predicted"/>
<dbReference type="AlphaFoldDB" id="A0A4S3JCS4"/>
<keyword evidence="4" id="KW-1185">Reference proteome</keyword>
<name>A0A4S3JCS4_9EURO</name>
<dbReference type="GeneID" id="54331973"/>
<dbReference type="EMBL" id="SOSA01000355">
    <property type="protein sequence ID" value="THC92157.1"/>
    <property type="molecule type" value="Genomic_DNA"/>
</dbReference>
<evidence type="ECO:0000313" key="2">
    <source>
        <dbReference type="EMBL" id="KAA8645060.1"/>
    </source>
</evidence>
<gene>
    <name evidence="2" type="ORF">ATNIH1004_009271</name>
    <name evidence="3" type="ORF">EYZ11_008372</name>
</gene>
<evidence type="ECO:0000256" key="1">
    <source>
        <dbReference type="SAM" id="Coils"/>
    </source>
</evidence>
<accession>A0A4S3JCS4</accession>
<reference evidence="3 4" key="1">
    <citation type="submission" date="2019-03" db="EMBL/GenBank/DDBJ databases">
        <title>The genome sequence of a newly discovered highly antifungal drug resistant Aspergillus species, Aspergillus tanneri NIH 1004.</title>
        <authorList>
            <person name="Mounaud S."/>
            <person name="Singh I."/>
            <person name="Joardar V."/>
            <person name="Pakala S."/>
            <person name="Pakala S."/>
            <person name="Venepally P."/>
            <person name="Hoover J."/>
            <person name="Nierman W."/>
            <person name="Chung J."/>
            <person name="Losada L."/>
        </authorList>
    </citation>
    <scope>NUCLEOTIDE SEQUENCE [LARGE SCALE GENOMIC DNA]</scope>
    <source>
        <strain evidence="3 4">NIH1004</strain>
    </source>
</reference>
<protein>
    <submittedName>
        <fullName evidence="3">Uncharacterized protein</fullName>
    </submittedName>
</protein>
<evidence type="ECO:0000313" key="5">
    <source>
        <dbReference type="Proteomes" id="UP000324241"/>
    </source>
</evidence>
<dbReference type="EMBL" id="QUQM01000006">
    <property type="protein sequence ID" value="KAA8645060.1"/>
    <property type="molecule type" value="Genomic_DNA"/>
</dbReference>
<evidence type="ECO:0000313" key="4">
    <source>
        <dbReference type="Proteomes" id="UP000308092"/>
    </source>
</evidence>
<dbReference type="Proteomes" id="UP000308092">
    <property type="component" value="Unassembled WGS sequence"/>
</dbReference>
<sequence>MSTSTSKGSPADSPCESGSIFTNKIELQEKLSSIEEKIRQHIEALKYLAQSRSMINQLIDKLAKKTEDLAAMNRELEKYVKRMSEAVSGKTE</sequence>